<dbReference type="EMBL" id="MFEN01000011">
    <property type="protein sequence ID" value="OGE84460.1"/>
    <property type="molecule type" value="Genomic_DNA"/>
</dbReference>
<keyword evidence="2" id="KW-0808">Transferase</keyword>
<keyword evidence="3" id="KW-0949">S-adenosyl-L-methionine</keyword>
<dbReference type="PANTHER" id="PTHR13610">
    <property type="entry name" value="METHYLTRANSFERASE DOMAIN-CONTAINING PROTEIN"/>
    <property type="match status" value="1"/>
</dbReference>
<evidence type="ECO:0000256" key="1">
    <source>
        <dbReference type="ARBA" id="ARBA00022603"/>
    </source>
</evidence>
<dbReference type="InterPro" id="IPR029063">
    <property type="entry name" value="SAM-dependent_MTases_sf"/>
</dbReference>
<dbReference type="GO" id="GO:0016279">
    <property type="term" value="F:protein-lysine N-methyltransferase activity"/>
    <property type="evidence" value="ECO:0007669"/>
    <property type="project" value="InterPro"/>
</dbReference>
<protein>
    <recommendedName>
        <fullName evidence="6">Methyltransferase domain-containing protein</fullName>
    </recommendedName>
</protein>
<dbReference type="Proteomes" id="UP000176339">
    <property type="component" value="Unassembled WGS sequence"/>
</dbReference>
<proteinExistence type="predicted"/>
<evidence type="ECO:0000256" key="3">
    <source>
        <dbReference type="ARBA" id="ARBA00022691"/>
    </source>
</evidence>
<name>A0A1F5P4B5_9BACT</name>
<comment type="caution">
    <text evidence="4">The sequence shown here is derived from an EMBL/GenBank/DDBJ whole genome shotgun (WGS) entry which is preliminary data.</text>
</comment>
<evidence type="ECO:0000256" key="2">
    <source>
        <dbReference type="ARBA" id="ARBA00022679"/>
    </source>
</evidence>
<sequence>MILNLILFGVAALLFSTVIRGAPFLPTRHAAVARMVVLAQLTPGARAADIGSGDGRIVIALARAGAEAYGFEINPILVWWSRYKIWKAGLNGRAFIQWGSFWGKNFAEFEAVTVFGISRIMPELERKLQDELRPGARVVSYVFAFPTWPREQKEGAISVYRKT</sequence>
<dbReference type="GO" id="GO:0032259">
    <property type="term" value="P:methylation"/>
    <property type="evidence" value="ECO:0007669"/>
    <property type="project" value="UniProtKB-KW"/>
</dbReference>
<dbReference type="AlphaFoldDB" id="A0A1F5P4B5"/>
<dbReference type="SUPFAM" id="SSF53335">
    <property type="entry name" value="S-adenosyl-L-methionine-dependent methyltransferases"/>
    <property type="match status" value="1"/>
</dbReference>
<reference evidence="4 5" key="1">
    <citation type="journal article" date="2016" name="Nat. Commun.">
        <title>Thousands of microbial genomes shed light on interconnected biogeochemical processes in an aquifer system.</title>
        <authorList>
            <person name="Anantharaman K."/>
            <person name="Brown C.T."/>
            <person name="Hug L.A."/>
            <person name="Sharon I."/>
            <person name="Castelle C.J."/>
            <person name="Probst A.J."/>
            <person name="Thomas B.C."/>
            <person name="Singh A."/>
            <person name="Wilkins M.J."/>
            <person name="Karaoz U."/>
            <person name="Brodie E.L."/>
            <person name="Williams K.H."/>
            <person name="Hubbard S.S."/>
            <person name="Banfield J.F."/>
        </authorList>
    </citation>
    <scope>NUCLEOTIDE SEQUENCE [LARGE SCALE GENOMIC DNA]</scope>
</reference>
<gene>
    <name evidence="4" type="ORF">A2846_00965</name>
</gene>
<organism evidence="4 5">
    <name type="scientific">Candidatus Doudnabacteria bacterium RIFCSPHIGHO2_01_FULL_49_9</name>
    <dbReference type="NCBI Taxonomy" id="1817827"/>
    <lineage>
        <taxon>Bacteria</taxon>
        <taxon>Candidatus Doudnaibacteriota</taxon>
    </lineage>
</organism>
<dbReference type="InterPro" id="IPR026170">
    <property type="entry name" value="FAM173A/B"/>
</dbReference>
<evidence type="ECO:0008006" key="6">
    <source>
        <dbReference type="Google" id="ProtNLM"/>
    </source>
</evidence>
<dbReference type="PANTHER" id="PTHR13610:SF9">
    <property type="entry name" value="FI06469P"/>
    <property type="match status" value="1"/>
</dbReference>
<keyword evidence="1" id="KW-0489">Methyltransferase</keyword>
<dbReference type="Gene3D" id="3.40.50.150">
    <property type="entry name" value="Vaccinia Virus protein VP39"/>
    <property type="match status" value="1"/>
</dbReference>
<accession>A0A1F5P4B5</accession>
<evidence type="ECO:0000313" key="4">
    <source>
        <dbReference type="EMBL" id="OGE84460.1"/>
    </source>
</evidence>
<evidence type="ECO:0000313" key="5">
    <source>
        <dbReference type="Proteomes" id="UP000176339"/>
    </source>
</evidence>